<evidence type="ECO:0000313" key="2">
    <source>
        <dbReference type="EMBL" id="KAK8997000.1"/>
    </source>
</evidence>
<gene>
    <name evidence="2" type="ORF">V6N11_020493</name>
</gene>
<feature type="domain" description="RNase H type-1" evidence="1">
    <location>
        <begin position="66"/>
        <end position="135"/>
    </location>
</feature>
<accession>A0ABR2Q8K8</accession>
<dbReference type="EMBL" id="JBBPBN010000043">
    <property type="protein sequence ID" value="KAK8997000.1"/>
    <property type="molecule type" value="Genomic_DNA"/>
</dbReference>
<comment type="caution">
    <text evidence="2">The sequence shown here is derived from an EMBL/GenBank/DDBJ whole genome shotgun (WGS) entry which is preliminary data.</text>
</comment>
<dbReference type="InterPro" id="IPR002156">
    <property type="entry name" value="RNaseH_domain"/>
</dbReference>
<dbReference type="InterPro" id="IPR053151">
    <property type="entry name" value="RNase_H-like"/>
</dbReference>
<dbReference type="Pfam" id="PF13456">
    <property type="entry name" value="RVT_3"/>
    <property type="match status" value="1"/>
</dbReference>
<dbReference type="Proteomes" id="UP001396334">
    <property type="component" value="Unassembled WGS sequence"/>
</dbReference>
<organism evidence="2 3">
    <name type="scientific">Hibiscus sabdariffa</name>
    <name type="common">roselle</name>
    <dbReference type="NCBI Taxonomy" id="183260"/>
    <lineage>
        <taxon>Eukaryota</taxon>
        <taxon>Viridiplantae</taxon>
        <taxon>Streptophyta</taxon>
        <taxon>Embryophyta</taxon>
        <taxon>Tracheophyta</taxon>
        <taxon>Spermatophyta</taxon>
        <taxon>Magnoliopsida</taxon>
        <taxon>eudicotyledons</taxon>
        <taxon>Gunneridae</taxon>
        <taxon>Pentapetalae</taxon>
        <taxon>rosids</taxon>
        <taxon>malvids</taxon>
        <taxon>Malvales</taxon>
        <taxon>Malvaceae</taxon>
        <taxon>Malvoideae</taxon>
        <taxon>Hibiscus</taxon>
    </lineage>
</organism>
<name>A0ABR2Q8K8_9ROSI</name>
<dbReference type="PANTHER" id="PTHR47723">
    <property type="entry name" value="OS05G0353850 PROTEIN"/>
    <property type="match status" value="1"/>
</dbReference>
<evidence type="ECO:0000313" key="3">
    <source>
        <dbReference type="Proteomes" id="UP001396334"/>
    </source>
</evidence>
<reference evidence="2 3" key="1">
    <citation type="journal article" date="2024" name="G3 (Bethesda)">
        <title>Genome assembly of Hibiscus sabdariffa L. provides insights into metabolisms of medicinal natural products.</title>
        <authorList>
            <person name="Kim T."/>
        </authorList>
    </citation>
    <scope>NUCLEOTIDE SEQUENCE [LARGE SCALE GENOMIC DNA]</scope>
    <source>
        <strain evidence="2">TK-2024</strain>
        <tissue evidence="2">Old leaves</tissue>
    </source>
</reference>
<protein>
    <recommendedName>
        <fullName evidence="1">RNase H type-1 domain-containing protein</fullName>
    </recommendedName>
</protein>
<proteinExistence type="predicted"/>
<evidence type="ECO:0000259" key="1">
    <source>
        <dbReference type="Pfam" id="PF13456"/>
    </source>
</evidence>
<sequence>MSSRLLSEHVLASNSLVHNYLSRSSLTFLSQSWLPPDRGFSKLNTNGSRGYQTVLSYCGDVIQNVEGSWIRGISNLVVECDNASTIRLIKGDKMNDVVNSLVSSIRSFLNRCWMVLVVLGHRNANQVVDFLAKKCCVDGHSCKIYGMILDNVTNVMQANVSVMSNLTGNMSSLTMGN</sequence>
<keyword evidence="3" id="KW-1185">Reference proteome</keyword>
<dbReference type="PANTHER" id="PTHR47723:SF19">
    <property type="entry name" value="POLYNUCLEOTIDYL TRANSFERASE, RIBONUCLEASE H-LIKE SUPERFAMILY PROTEIN"/>
    <property type="match status" value="1"/>
</dbReference>